<sequence>MVAFFLGNVFHHADQPAPSNIAIIGSGYIPSSNSDPVSLGKCPPNWREAKAQGCVYDFVLSSWIHPRCFNGTMYEHYKGLMQWMKFTFWREPAMENKMPFEEAASGEQDGFVWTEGAEHHLHCSYVWDRIRYASKSRPFVLDSLCRDEEHVSHCIFYTGSIFEWEMRKMNATRIDNEPYSVDCLVG</sequence>
<keyword evidence="2" id="KW-1185">Reference proteome</keyword>
<proteinExistence type="predicted"/>
<dbReference type="InterPro" id="IPR023167">
    <property type="entry name" value="Yap1_redox_dom_sf"/>
</dbReference>
<reference evidence="1 2" key="1">
    <citation type="submission" date="2016-11" db="EMBL/GenBank/DDBJ databases">
        <title>Draft Genome Assembly of Colletotrichum chlorophyti a pathogen of herbaceous plants.</title>
        <authorList>
            <person name="Gan P."/>
            <person name="Narusaka M."/>
            <person name="Tsushima A."/>
            <person name="Narusaka Y."/>
            <person name="Takano Y."/>
            <person name="Shirasu K."/>
        </authorList>
    </citation>
    <scope>NUCLEOTIDE SEQUENCE [LARGE SCALE GENOMIC DNA]</scope>
    <source>
        <strain evidence="1 2">NTL11</strain>
    </source>
</reference>
<dbReference type="SUPFAM" id="SSF111430">
    <property type="entry name" value="YAP1 redox domain"/>
    <property type="match status" value="1"/>
</dbReference>
<dbReference type="InterPro" id="IPR053008">
    <property type="entry name" value="Phomopsin_biosynth_assoc"/>
</dbReference>
<dbReference type="PANTHER" id="PTHR35896">
    <property type="entry name" value="IG-LIKE DOMAIN-CONTAINING PROTEIN"/>
    <property type="match status" value="1"/>
</dbReference>
<evidence type="ECO:0000313" key="1">
    <source>
        <dbReference type="EMBL" id="OLN94035.1"/>
    </source>
</evidence>
<accession>A0A1Q8S0D5</accession>
<organism evidence="1 2">
    <name type="scientific">Colletotrichum chlorophyti</name>
    <dbReference type="NCBI Taxonomy" id="708187"/>
    <lineage>
        <taxon>Eukaryota</taxon>
        <taxon>Fungi</taxon>
        <taxon>Dikarya</taxon>
        <taxon>Ascomycota</taxon>
        <taxon>Pezizomycotina</taxon>
        <taxon>Sordariomycetes</taxon>
        <taxon>Hypocreomycetidae</taxon>
        <taxon>Glomerellales</taxon>
        <taxon>Glomerellaceae</taxon>
        <taxon>Colletotrichum</taxon>
    </lineage>
</organism>
<dbReference type="EMBL" id="MPGH01000048">
    <property type="protein sequence ID" value="OLN94035.1"/>
    <property type="molecule type" value="Genomic_DNA"/>
</dbReference>
<name>A0A1Q8S0D5_9PEZI</name>
<dbReference type="PANTHER" id="PTHR35896:SF3">
    <property type="entry name" value="MAJOR FACILITATOR SUPERFAMILY TRANSPORTER"/>
    <property type="match status" value="1"/>
</dbReference>
<gene>
    <name evidence="1" type="ORF">CCHL11_03392</name>
</gene>
<comment type="caution">
    <text evidence="1">The sequence shown here is derived from an EMBL/GenBank/DDBJ whole genome shotgun (WGS) entry which is preliminary data.</text>
</comment>
<dbReference type="Proteomes" id="UP000186583">
    <property type="component" value="Unassembled WGS sequence"/>
</dbReference>
<dbReference type="AlphaFoldDB" id="A0A1Q8S0D5"/>
<dbReference type="OrthoDB" id="3501153at2759"/>
<evidence type="ECO:0000313" key="2">
    <source>
        <dbReference type="Proteomes" id="UP000186583"/>
    </source>
</evidence>
<protein>
    <submittedName>
        <fullName evidence="1">Uncharacterized protein</fullName>
    </submittedName>
</protein>
<dbReference type="STRING" id="708187.A0A1Q8S0D5"/>